<feature type="repeat" description="PPR" evidence="3">
    <location>
        <begin position="410"/>
        <end position="444"/>
    </location>
</feature>
<evidence type="ECO:0000256" key="1">
    <source>
        <dbReference type="ARBA" id="ARBA00007626"/>
    </source>
</evidence>
<accession>A0A835HWZ0</accession>
<dbReference type="InterPro" id="IPR002885">
    <property type="entry name" value="PPR_rpt"/>
</dbReference>
<evidence type="ECO:0000313" key="7">
    <source>
        <dbReference type="Proteomes" id="UP000631114"/>
    </source>
</evidence>
<dbReference type="InterPro" id="IPR011990">
    <property type="entry name" value="TPR-like_helical_dom_sf"/>
</dbReference>
<dbReference type="PROSITE" id="PS51375">
    <property type="entry name" value="PPR"/>
    <property type="match status" value="8"/>
</dbReference>
<evidence type="ECO:0000256" key="3">
    <source>
        <dbReference type="PROSITE-ProRule" id="PRU00708"/>
    </source>
</evidence>
<evidence type="ECO:0000256" key="4">
    <source>
        <dbReference type="SAM" id="MobiDB-lite"/>
    </source>
</evidence>
<dbReference type="PANTHER" id="PTHR47447">
    <property type="entry name" value="OS03G0856100 PROTEIN"/>
    <property type="match status" value="1"/>
</dbReference>
<feature type="region of interest" description="Disordered" evidence="4">
    <location>
        <begin position="233"/>
        <end position="265"/>
    </location>
</feature>
<dbReference type="Pfam" id="PF13041">
    <property type="entry name" value="PPR_2"/>
    <property type="match status" value="3"/>
</dbReference>
<feature type="compositionally biased region" description="Basic and acidic residues" evidence="4">
    <location>
        <begin position="26"/>
        <end position="49"/>
    </location>
</feature>
<gene>
    <name evidence="6" type="ORF">IFM89_024183</name>
</gene>
<dbReference type="SUPFAM" id="SSF160443">
    <property type="entry name" value="SMR domain-like"/>
    <property type="match status" value="1"/>
</dbReference>
<protein>
    <recommendedName>
        <fullName evidence="5">Smr domain-containing protein</fullName>
    </recommendedName>
</protein>
<reference evidence="6 7" key="1">
    <citation type="submission" date="2020-10" db="EMBL/GenBank/DDBJ databases">
        <title>The Coptis chinensis genome and diversification of protoberbering-type alkaloids.</title>
        <authorList>
            <person name="Wang B."/>
            <person name="Shu S."/>
            <person name="Song C."/>
            <person name="Liu Y."/>
        </authorList>
    </citation>
    <scope>NUCLEOTIDE SEQUENCE [LARGE SCALE GENOMIC DNA]</scope>
    <source>
        <strain evidence="6">HL-2020</strain>
        <tissue evidence="6">Leaf</tissue>
    </source>
</reference>
<dbReference type="Proteomes" id="UP000631114">
    <property type="component" value="Unassembled WGS sequence"/>
</dbReference>
<dbReference type="NCBIfam" id="TIGR00756">
    <property type="entry name" value="PPR"/>
    <property type="match status" value="8"/>
</dbReference>
<feature type="region of interest" description="Disordered" evidence="4">
    <location>
        <begin position="24"/>
        <end position="111"/>
    </location>
</feature>
<organism evidence="6 7">
    <name type="scientific">Coptis chinensis</name>
    <dbReference type="NCBI Taxonomy" id="261450"/>
    <lineage>
        <taxon>Eukaryota</taxon>
        <taxon>Viridiplantae</taxon>
        <taxon>Streptophyta</taxon>
        <taxon>Embryophyta</taxon>
        <taxon>Tracheophyta</taxon>
        <taxon>Spermatophyta</taxon>
        <taxon>Magnoliopsida</taxon>
        <taxon>Ranunculales</taxon>
        <taxon>Ranunculaceae</taxon>
        <taxon>Coptidoideae</taxon>
        <taxon>Coptis</taxon>
    </lineage>
</organism>
<keyword evidence="2" id="KW-0677">Repeat</keyword>
<dbReference type="Pfam" id="PF12854">
    <property type="entry name" value="PPR_1"/>
    <property type="match status" value="1"/>
</dbReference>
<evidence type="ECO:0000256" key="2">
    <source>
        <dbReference type="ARBA" id="ARBA00022737"/>
    </source>
</evidence>
<comment type="caution">
    <text evidence="6">The sequence shown here is derived from an EMBL/GenBank/DDBJ whole genome shotgun (WGS) entry which is preliminary data.</text>
</comment>
<feature type="compositionally biased region" description="Low complexity" evidence="4">
    <location>
        <begin position="90"/>
        <end position="104"/>
    </location>
</feature>
<dbReference type="PROSITE" id="PS50828">
    <property type="entry name" value="SMR"/>
    <property type="match status" value="1"/>
</dbReference>
<dbReference type="AlphaFoldDB" id="A0A835HWZ0"/>
<feature type="compositionally biased region" description="Basic and acidic residues" evidence="4">
    <location>
        <begin position="64"/>
        <end position="85"/>
    </location>
</feature>
<evidence type="ECO:0000259" key="5">
    <source>
        <dbReference type="PROSITE" id="PS50828"/>
    </source>
</evidence>
<sequence length="872" mass="96804">MLRPSQISKFSQSARSFLISGSRCSAVDKDSYTSSEDDTHVSRNQERNNEVLPVRAPSTLASKSSDKTRNVHSSDGERTVIRSKTEGVQLSSVSAPMSSAPSSLRRSDGDSSVFGDVHASQKEMVESSGHVVDHFVKAGIVAVGFLSDLVSYKIPTLDGNGTYQSSQSSVVDTAPRVSNSYVKPHSRGNISRVCVKPTVEKCNPPQFNGPKGKAQGAGSVKDLNHVKWTENSVGTQNVPSDAKGHRLMPQRSKTNTYGSDPKLKSSRWSGEKVMKFYDEGIKTANDNQKPLRSVRKTAETAPLGKQFVNPRLSVERVYQVLQRSKWGPVAEEALKSLKCHLDAYQANQIIKQLQDHSVALGFFYWLKQQPGFKHDGHSFTTMIGILGRTRQFGAMNRLLDEMVRDGCMPNVVTYNRVIHSYGRANYMDEAVKVFYKMQEAGCEPDRVTYCTLIDIHAKAGFLDVAMDMYKRMQEARLSPDTFTYSVMINCLGKAGHLDAANKLFSEMVSLGCVPNLVTYNIMIALQAKATNYQSALKLYSDIKNAGFQPDKVTYSIVMEVLGHCGYLNEAEAVFEEMKRKNWVPDEPVYGLLVDLWGKAGNADKARRWFQAMLDAGLCPNVPTCNSLLSAFLRAHRFPDAYEVLQSMLALGLQPSLQTYTLLLSCCTDTRTHGDMMFCGELMTITGHAAHAFLVSMPAAGLDGQNVRDHASNFMDLMHSEDRESKRGLVDAVIDFLHKSGLKEEASSVWEVAAQRNVYPDALREKSSCYWLINLHVMSDGTAVTALSRTLAWFHRKMLASGVGPTRIDIVTGWGRRSRVTGTSLVRQSVQELLHIFGFPFFTENGNSGCFVGRGEALSRWLLQSYVERMHLL</sequence>
<dbReference type="InterPro" id="IPR036063">
    <property type="entry name" value="Smr_dom_sf"/>
</dbReference>
<feature type="domain" description="Smr" evidence="5">
    <location>
        <begin position="772"/>
        <end position="855"/>
    </location>
</feature>
<comment type="similarity">
    <text evidence="1">Belongs to the PPR family. P subfamily.</text>
</comment>
<dbReference type="EMBL" id="JADFTS010000005">
    <property type="protein sequence ID" value="KAF9606274.1"/>
    <property type="molecule type" value="Genomic_DNA"/>
</dbReference>
<dbReference type="OrthoDB" id="185373at2759"/>
<dbReference type="Gene3D" id="3.30.1370.110">
    <property type="match status" value="1"/>
</dbReference>
<keyword evidence="7" id="KW-1185">Reference proteome</keyword>
<proteinExistence type="inferred from homology"/>
<feature type="repeat" description="PPR" evidence="3">
    <location>
        <begin position="480"/>
        <end position="514"/>
    </location>
</feature>
<feature type="repeat" description="PPR" evidence="3">
    <location>
        <begin position="585"/>
        <end position="619"/>
    </location>
</feature>
<dbReference type="Gene3D" id="1.25.40.10">
    <property type="entry name" value="Tetratricopeptide repeat domain"/>
    <property type="match status" value="3"/>
</dbReference>
<dbReference type="InterPro" id="IPR002625">
    <property type="entry name" value="Smr_dom"/>
</dbReference>
<dbReference type="SUPFAM" id="SSF48452">
    <property type="entry name" value="TPR-like"/>
    <property type="match status" value="1"/>
</dbReference>
<feature type="repeat" description="PPR" evidence="3">
    <location>
        <begin position="550"/>
        <end position="584"/>
    </location>
</feature>
<feature type="repeat" description="PPR" evidence="3">
    <location>
        <begin position="515"/>
        <end position="549"/>
    </location>
</feature>
<feature type="repeat" description="PPR" evidence="3">
    <location>
        <begin position="445"/>
        <end position="479"/>
    </location>
</feature>
<dbReference type="SMART" id="SM00463">
    <property type="entry name" value="SMR"/>
    <property type="match status" value="1"/>
</dbReference>
<evidence type="ECO:0000313" key="6">
    <source>
        <dbReference type="EMBL" id="KAF9606274.1"/>
    </source>
</evidence>
<dbReference type="PANTHER" id="PTHR47447:SF17">
    <property type="entry name" value="OS12G0638900 PROTEIN"/>
    <property type="match status" value="1"/>
</dbReference>
<dbReference type="Pfam" id="PF01535">
    <property type="entry name" value="PPR"/>
    <property type="match status" value="2"/>
</dbReference>
<name>A0A835HWZ0_9MAGN</name>
<feature type="repeat" description="PPR" evidence="3">
    <location>
        <begin position="620"/>
        <end position="654"/>
    </location>
</feature>
<feature type="repeat" description="PPR" evidence="3">
    <location>
        <begin position="375"/>
        <end position="409"/>
    </location>
</feature>